<proteinExistence type="predicted"/>
<evidence type="ECO:0000313" key="2">
    <source>
        <dbReference type="EMBL" id="RJE84158.1"/>
    </source>
</evidence>
<name>A0A418STE1_9RHOB</name>
<dbReference type="OrthoDB" id="7157734at2"/>
<feature type="transmembrane region" description="Helical" evidence="1">
    <location>
        <begin position="35"/>
        <end position="57"/>
    </location>
</feature>
<comment type="caution">
    <text evidence="2">The sequence shown here is derived from an EMBL/GenBank/DDBJ whole genome shotgun (WGS) entry which is preliminary data.</text>
</comment>
<dbReference type="Proteomes" id="UP000284202">
    <property type="component" value="Unassembled WGS sequence"/>
</dbReference>
<keyword evidence="1" id="KW-0472">Membrane</keyword>
<sequence length="62" mass="6658">MHLRRGVDPASSVLAISPGGFSEMAATATTLHPNVALVTVFHVVRAFIINGFSAVFWRKFGT</sequence>
<dbReference type="GO" id="GO:0010468">
    <property type="term" value="P:regulation of gene expression"/>
    <property type="evidence" value="ECO:0007669"/>
    <property type="project" value="InterPro"/>
</dbReference>
<evidence type="ECO:0000313" key="3">
    <source>
        <dbReference type="Proteomes" id="UP000284202"/>
    </source>
</evidence>
<dbReference type="AlphaFoldDB" id="A0A418STE1"/>
<accession>A0A418STE1</accession>
<gene>
    <name evidence="2" type="ORF">D3P04_14220</name>
</gene>
<organism evidence="2 3">
    <name type="scientific">Paracoccus onubensis</name>
    <dbReference type="NCBI Taxonomy" id="1675788"/>
    <lineage>
        <taxon>Bacteria</taxon>
        <taxon>Pseudomonadati</taxon>
        <taxon>Pseudomonadota</taxon>
        <taxon>Alphaproteobacteria</taxon>
        <taxon>Rhodobacterales</taxon>
        <taxon>Paracoccaceae</taxon>
        <taxon>Paracoccus</taxon>
    </lineage>
</organism>
<dbReference type="RefSeq" id="WP_119750011.1">
    <property type="nucleotide sequence ID" value="NZ_QZCG01000009.1"/>
</dbReference>
<evidence type="ECO:0008006" key="4">
    <source>
        <dbReference type="Google" id="ProtNLM"/>
    </source>
</evidence>
<dbReference type="EMBL" id="QZCG01000009">
    <property type="protein sequence ID" value="RJE84158.1"/>
    <property type="molecule type" value="Genomic_DNA"/>
</dbReference>
<keyword evidence="1" id="KW-1133">Transmembrane helix</keyword>
<protein>
    <recommendedName>
        <fullName evidence="4">AbrB family transcriptional regulator</fullName>
    </recommendedName>
</protein>
<keyword evidence="3" id="KW-1185">Reference proteome</keyword>
<dbReference type="Pfam" id="PF05145">
    <property type="entry name" value="AbrB"/>
    <property type="match status" value="1"/>
</dbReference>
<dbReference type="InterPro" id="IPR007820">
    <property type="entry name" value="AbrB_fam"/>
</dbReference>
<dbReference type="GO" id="GO:0016020">
    <property type="term" value="C:membrane"/>
    <property type="evidence" value="ECO:0007669"/>
    <property type="project" value="InterPro"/>
</dbReference>
<evidence type="ECO:0000256" key="1">
    <source>
        <dbReference type="SAM" id="Phobius"/>
    </source>
</evidence>
<reference evidence="3" key="1">
    <citation type="submission" date="2018-09" db="EMBL/GenBank/DDBJ databases">
        <title>Acidovorax cavernicola nov. sp. isolated from Gruta de las Maravillas (Aracena, Spain).</title>
        <authorList>
            <person name="Jurado V."/>
            <person name="Gutierrez-Patricio S."/>
            <person name="Gonzalez-Pimentel J.L."/>
            <person name="Miller A.Z."/>
            <person name="Laiz L."/>
            <person name="Saiz-Jimenez C."/>
        </authorList>
    </citation>
    <scope>NUCLEOTIDE SEQUENCE [LARGE SCALE GENOMIC DNA]</scope>
    <source>
        <strain evidence="3">1011MAR3C25</strain>
    </source>
</reference>
<keyword evidence="1" id="KW-0812">Transmembrane</keyword>